<feature type="compositionally biased region" description="Basic and acidic residues" evidence="10">
    <location>
        <begin position="719"/>
        <end position="729"/>
    </location>
</feature>
<dbReference type="InterPro" id="IPR013087">
    <property type="entry name" value="Znf_C2H2_type"/>
</dbReference>
<feature type="region of interest" description="Disordered" evidence="10">
    <location>
        <begin position="989"/>
        <end position="1112"/>
    </location>
</feature>
<evidence type="ECO:0000313" key="12">
    <source>
        <dbReference type="EMBL" id="KAF4621236.1"/>
    </source>
</evidence>
<organism evidence="12 13">
    <name type="scientific">Agrocybe pediades</name>
    <dbReference type="NCBI Taxonomy" id="84607"/>
    <lineage>
        <taxon>Eukaryota</taxon>
        <taxon>Fungi</taxon>
        <taxon>Dikarya</taxon>
        <taxon>Basidiomycota</taxon>
        <taxon>Agaricomycotina</taxon>
        <taxon>Agaricomycetes</taxon>
        <taxon>Agaricomycetidae</taxon>
        <taxon>Agaricales</taxon>
        <taxon>Agaricineae</taxon>
        <taxon>Strophariaceae</taxon>
        <taxon>Agrocybe</taxon>
    </lineage>
</organism>
<dbReference type="SUPFAM" id="SSF53474">
    <property type="entry name" value="alpha/beta-Hydrolases"/>
    <property type="match status" value="1"/>
</dbReference>
<dbReference type="Gene3D" id="3.30.160.60">
    <property type="entry name" value="Classic Zinc Finger"/>
    <property type="match status" value="2"/>
</dbReference>
<dbReference type="GO" id="GO:0005829">
    <property type="term" value="C:cytosol"/>
    <property type="evidence" value="ECO:0007669"/>
    <property type="project" value="TreeGrafter"/>
</dbReference>
<dbReference type="GO" id="GO:0004771">
    <property type="term" value="F:sterol ester esterase activity"/>
    <property type="evidence" value="ECO:0007669"/>
    <property type="project" value="TreeGrafter"/>
</dbReference>
<evidence type="ECO:0000256" key="9">
    <source>
        <dbReference type="PROSITE-ProRule" id="PRU10038"/>
    </source>
</evidence>
<keyword evidence="1" id="KW-0479">Metal-binding</keyword>
<sequence>MTPEPLAKLYSPSYYRATWIVTGLDAGFATAMSIRPKWLRDISSIIFSFYYIIYAQEADEKLRKFRAVPTIEMLRTTWEKTTNPYIRLVTRLPRVGVRRKILLPRPKSSSYDRPITAYLFFAPPEKELCKATELILDFPGGGFVAMTPEHHEERLRMWAASTGKPVLSIDYGKAPEYPYPFARDEAFDTYRLMIESCGKLIGMSGKKLSIIISGDSAGGTLALNLVIRILEMRNLASSSHQPLNLPLPTAVVLNYAALDFNFTSWMSGDNLRVLRSEQSSGNIPGLREVAELKDHLKHVSPLSMVRDKPKPTRKRMKRRSSWKDTLKGYVSGGDNKSEEVHRMPSSTSSLKVPSKSAPGRTQTEPEEGSLADGESDEDENFWGVREEDRPISARVVYKYPNGGAGYPRSNSDMERRQEELLIAVAEADTKAVEAVSRRSPEPGRGNAKEPIGTRLTMTSRTGFFQDRIISPSMMRAMAILYIGPHRNPDFATDYHISPILAPSHLLAQFPPLLMQCGEKDPFVDDTVIFAGRVREAKRARKAELDLLLSGKSVRFGEKLRMSSIDGHLDSKAELKKERDKLASEEESDWVQSVLFSDWSHGYLQMPTLLSEAKAVIEELAEWIDHAFSKYPACIPDGRERSAVQTLLAPKCHDAGSSPLTSETETDDTCITFVPKRHQEITGRPSAERGESSVSEESESTVVGAGETKTPEKPSTPRQTGEKISESELMRRRRFHGFSRNSEQQRQYPILYPAVAVPLPQGIPTEGPASHPQGPPIPYELPPVHFSPSEQPHLPPQQQPQPQPPMNSSPKQEYYAPPTTHIFPHIQPSVTPPSPSADQQPSSSTGGAGANHYPSSSGVPRLPPILQVEKQQVTTSATQIASASRRRNEAHFVCPVPGCGSTFTRRFNLRGHLRSHTEERPYVCDWPGCKKGFARQHDCKRRHQALHAAKTQSNICQGCKKTFSRLDALNRHLRSDGGADCRAANPKFAAQMEASQAQGQQASQAQLPGPSEPLTQTPPLPQPPMLHASHSPSPSQSNGPDGSREDIVQMGTSSALAEHRGGAECGPSNPLQGLSKRFDQDRGLQQDHFGAGRAGSSRETFRTQQLSTANAQDQDAAARFFSAGSSAPQFATPDPAFDLSRMRAALPMNPIQQPQVHAAAAAATAGPSAWASDFMQSQPVLHTPSATAMQQNLSAQKPNMDMQVDTQMQHVGPAVAAMSPQGSMQWNPAMPNFRMNSMPTFVPQISMHQQHVQPQPAVNAKRISWDREFSIQESLLAPATNAVTQDVQQEANQRPAGEADELARTAGLLLENIKHEQNPKFKQSQFLGLMKQLRDGEVRVEGDKMVESDGQYSSHVDVKGKGRALDNPPRSVSEIMNGAYSQPLSVPIGQETRQGEQAGQQEDPIDAYLRQENDEFIRYWNESQTRQRHHAQLGESAESRSWDKMQEDWDRFEATSTGIKAINNYQFQLNNPYLLGDSSRTRTHALHSYERQSALENVLELEAIVQRDMTNASAWYELGVKQQENEREHKALQALQRAVELDSTHLPSWLALAISYTNDNNRQGTYDAIYEWVSRNEKYKDPVAQFRATNNGAKNMYDRYQELIQCLITMARSDTSGDVDADIQIALAVLLNTNEEYEKAQDCFRAALQVRPDDWLLYNRVGATMANSGRAEQALDYYYRALELNPGYIRARFNLGISCINLRRYEEAAQHILDALVLQESDGVRDETGSNENRGVTSTALWDSLRTTCLHMQRADLATYCDLKDLEGAVRMMFWGCIPT</sequence>
<dbReference type="Pfam" id="PF07859">
    <property type="entry name" value="Abhydrolase_3"/>
    <property type="match status" value="2"/>
</dbReference>
<feature type="compositionally biased region" description="Pro residues" evidence="10">
    <location>
        <begin position="792"/>
        <end position="806"/>
    </location>
</feature>
<feature type="compositionally biased region" description="Polar residues" evidence="10">
    <location>
        <begin position="1101"/>
        <end position="1112"/>
    </location>
</feature>
<feature type="repeat" description="TPR" evidence="8">
    <location>
        <begin position="1620"/>
        <end position="1653"/>
    </location>
</feature>
<feature type="region of interest" description="Disordered" evidence="10">
    <location>
        <begin position="432"/>
        <end position="451"/>
    </location>
</feature>
<feature type="region of interest" description="Disordered" evidence="10">
    <location>
        <begin position="676"/>
        <end position="729"/>
    </location>
</feature>
<feature type="region of interest" description="Disordered" evidence="10">
    <location>
        <begin position="1349"/>
        <end position="1368"/>
    </location>
</feature>
<dbReference type="GO" id="GO:0008270">
    <property type="term" value="F:zinc ion binding"/>
    <property type="evidence" value="ECO:0007669"/>
    <property type="project" value="UniProtKB-KW"/>
</dbReference>
<dbReference type="InterPro" id="IPR019734">
    <property type="entry name" value="TPR_rpt"/>
</dbReference>
<evidence type="ECO:0000256" key="3">
    <source>
        <dbReference type="ARBA" id="ARBA00022771"/>
    </source>
</evidence>
<feature type="compositionally biased region" description="Basic and acidic residues" evidence="10">
    <location>
        <begin position="432"/>
        <end position="441"/>
    </location>
</feature>
<feature type="compositionally biased region" description="Basic residues" evidence="10">
    <location>
        <begin position="311"/>
        <end position="320"/>
    </location>
</feature>
<feature type="compositionally biased region" description="Acidic residues" evidence="10">
    <location>
        <begin position="364"/>
        <end position="380"/>
    </location>
</feature>
<proteinExistence type="predicted"/>
<dbReference type="GO" id="GO:0019433">
    <property type="term" value="P:triglyceride catabolic process"/>
    <property type="evidence" value="ECO:0007669"/>
    <property type="project" value="TreeGrafter"/>
</dbReference>
<evidence type="ECO:0000313" key="13">
    <source>
        <dbReference type="Proteomes" id="UP000521872"/>
    </source>
</evidence>
<dbReference type="PANTHER" id="PTHR23025:SF3">
    <property type="entry name" value="HORMONE-SENSITIVE LIPASE"/>
    <property type="match status" value="1"/>
</dbReference>
<dbReference type="PROSITE" id="PS50005">
    <property type="entry name" value="TPR"/>
    <property type="match status" value="3"/>
</dbReference>
<dbReference type="InterPro" id="IPR036236">
    <property type="entry name" value="Znf_C2H2_sf"/>
</dbReference>
<feature type="repeat" description="TPR" evidence="8">
    <location>
        <begin position="1511"/>
        <end position="1544"/>
    </location>
</feature>
<dbReference type="Gene3D" id="1.25.40.10">
    <property type="entry name" value="Tetratricopeptide repeat domain"/>
    <property type="match status" value="1"/>
</dbReference>
<feature type="repeat" description="TPR" evidence="8">
    <location>
        <begin position="1654"/>
        <end position="1687"/>
    </location>
</feature>
<gene>
    <name evidence="12" type="ORF">D9613_000423</name>
</gene>
<dbReference type="SMART" id="SM00355">
    <property type="entry name" value="ZnF_C2H2"/>
    <property type="match status" value="3"/>
</dbReference>
<dbReference type="PROSITE" id="PS50157">
    <property type="entry name" value="ZINC_FINGER_C2H2_2"/>
    <property type="match status" value="1"/>
</dbReference>
<feature type="compositionally biased region" description="Polar residues" evidence="10">
    <location>
        <begin position="1029"/>
        <end position="1039"/>
    </location>
</feature>
<keyword evidence="13" id="KW-1185">Reference proteome</keyword>
<dbReference type="Pfam" id="PF00096">
    <property type="entry name" value="zf-C2H2"/>
    <property type="match status" value="2"/>
</dbReference>
<dbReference type="InterPro" id="IPR013094">
    <property type="entry name" value="AB_hydrolase_3"/>
</dbReference>
<feature type="domain" description="C2H2-type" evidence="11">
    <location>
        <begin position="891"/>
        <end position="920"/>
    </location>
</feature>
<dbReference type="SMART" id="SM00028">
    <property type="entry name" value="TPR"/>
    <property type="match status" value="4"/>
</dbReference>
<evidence type="ECO:0000256" key="2">
    <source>
        <dbReference type="ARBA" id="ARBA00022737"/>
    </source>
</evidence>
<keyword evidence="8" id="KW-0802">TPR repeat</keyword>
<dbReference type="SUPFAM" id="SSF57667">
    <property type="entry name" value="beta-beta-alpha zinc fingers"/>
    <property type="match status" value="1"/>
</dbReference>
<accession>A0A8H4VSJ3</accession>
<evidence type="ECO:0000256" key="10">
    <source>
        <dbReference type="SAM" id="MobiDB-lite"/>
    </source>
</evidence>
<keyword evidence="3 7" id="KW-0863">Zinc-finger</keyword>
<dbReference type="Gene3D" id="6.10.280.230">
    <property type="match status" value="1"/>
</dbReference>
<dbReference type="InterPro" id="IPR033140">
    <property type="entry name" value="Lipase_GDXG_put_SER_AS"/>
</dbReference>
<evidence type="ECO:0000256" key="6">
    <source>
        <dbReference type="ARBA" id="ARBA00023163"/>
    </source>
</evidence>
<dbReference type="InterPro" id="IPR029058">
    <property type="entry name" value="AB_hydrolase_fold"/>
</dbReference>
<feature type="compositionally biased region" description="Basic and acidic residues" evidence="10">
    <location>
        <begin position="1075"/>
        <end position="1084"/>
    </location>
</feature>
<dbReference type="GO" id="GO:0004806">
    <property type="term" value="F:triacylglycerol lipase activity"/>
    <property type="evidence" value="ECO:0007669"/>
    <property type="project" value="TreeGrafter"/>
</dbReference>
<evidence type="ECO:0000256" key="1">
    <source>
        <dbReference type="ARBA" id="ARBA00022723"/>
    </source>
</evidence>
<dbReference type="PROSITE" id="PS01174">
    <property type="entry name" value="LIPASE_GDXG_SER"/>
    <property type="match status" value="1"/>
</dbReference>
<protein>
    <recommendedName>
        <fullName evidence="11">C2H2-type domain-containing protein</fullName>
    </recommendedName>
</protein>
<dbReference type="Proteomes" id="UP000521872">
    <property type="component" value="Unassembled WGS sequence"/>
</dbReference>
<evidence type="ECO:0000256" key="8">
    <source>
        <dbReference type="PROSITE-ProRule" id="PRU00339"/>
    </source>
</evidence>
<evidence type="ECO:0000256" key="7">
    <source>
        <dbReference type="PROSITE-ProRule" id="PRU00042"/>
    </source>
</evidence>
<feature type="region of interest" description="Disordered" evidence="10">
    <location>
        <begin position="305"/>
        <end position="385"/>
    </location>
</feature>
<keyword evidence="5" id="KW-0805">Transcription regulation</keyword>
<feature type="compositionally biased region" description="Low complexity" evidence="10">
    <location>
        <begin position="989"/>
        <end position="1005"/>
    </location>
</feature>
<keyword evidence="4" id="KW-0862">Zinc</keyword>
<feature type="active site" evidence="9">
    <location>
        <position position="216"/>
    </location>
</feature>
<feature type="compositionally biased region" description="Basic and acidic residues" evidence="10">
    <location>
        <begin position="676"/>
        <end position="690"/>
    </location>
</feature>
<dbReference type="Pfam" id="PF14559">
    <property type="entry name" value="TPR_19"/>
    <property type="match status" value="1"/>
</dbReference>
<dbReference type="Pfam" id="PF13181">
    <property type="entry name" value="TPR_8"/>
    <property type="match status" value="1"/>
</dbReference>
<dbReference type="Gene3D" id="3.40.50.1820">
    <property type="entry name" value="alpha/beta hydrolase"/>
    <property type="match status" value="2"/>
</dbReference>
<evidence type="ECO:0000256" key="5">
    <source>
        <dbReference type="ARBA" id="ARBA00023015"/>
    </source>
</evidence>
<dbReference type="PROSITE" id="PS00028">
    <property type="entry name" value="ZINC_FINGER_C2H2_1"/>
    <property type="match status" value="1"/>
</dbReference>
<comment type="caution">
    <text evidence="12">The sequence shown here is derived from an EMBL/GenBank/DDBJ whole genome shotgun (WGS) entry which is preliminary data.</text>
</comment>
<dbReference type="SUPFAM" id="SSF48452">
    <property type="entry name" value="TPR-like"/>
    <property type="match status" value="1"/>
</dbReference>
<dbReference type="EMBL" id="JAACJL010000015">
    <property type="protein sequence ID" value="KAF4621236.1"/>
    <property type="molecule type" value="Genomic_DNA"/>
</dbReference>
<evidence type="ECO:0000259" key="11">
    <source>
        <dbReference type="PROSITE" id="PS50157"/>
    </source>
</evidence>
<keyword evidence="2" id="KW-0677">Repeat</keyword>
<dbReference type="InterPro" id="IPR011990">
    <property type="entry name" value="TPR-like_helical_dom_sf"/>
</dbReference>
<reference evidence="12 13" key="1">
    <citation type="submission" date="2019-12" db="EMBL/GenBank/DDBJ databases">
        <authorList>
            <person name="Floudas D."/>
            <person name="Bentzer J."/>
            <person name="Ahren D."/>
            <person name="Johansson T."/>
            <person name="Persson P."/>
            <person name="Tunlid A."/>
        </authorList>
    </citation>
    <scope>NUCLEOTIDE SEQUENCE [LARGE SCALE GENOMIC DNA]</scope>
    <source>
        <strain evidence="12 13">CBS 102.39</strain>
    </source>
</reference>
<name>A0A8H4VSJ3_9AGAR</name>
<feature type="compositionally biased region" description="Low complexity" evidence="10">
    <location>
        <begin position="344"/>
        <end position="356"/>
    </location>
</feature>
<feature type="region of interest" description="Disordered" evidence="10">
    <location>
        <begin position="761"/>
        <end position="861"/>
    </location>
</feature>
<evidence type="ECO:0000256" key="4">
    <source>
        <dbReference type="ARBA" id="ARBA00022833"/>
    </source>
</evidence>
<dbReference type="PANTHER" id="PTHR23025">
    <property type="entry name" value="TRIACYLGLYCEROL LIPASE"/>
    <property type="match status" value="1"/>
</dbReference>
<dbReference type="FunFam" id="3.30.160.60:FF:000032">
    <property type="entry name" value="Krueppel-like factor 4"/>
    <property type="match status" value="1"/>
</dbReference>
<keyword evidence="6" id="KW-0804">Transcription</keyword>